<accession>A0A1M5XIE0</accession>
<name>A0A1M5XIE0_9FLAO</name>
<evidence type="ECO:0000313" key="6">
    <source>
        <dbReference type="Proteomes" id="UP000290037"/>
    </source>
</evidence>
<dbReference type="InterPro" id="IPR038607">
    <property type="entry name" value="PhoD-like_sf"/>
</dbReference>
<dbReference type="Gene3D" id="3.60.21.70">
    <property type="entry name" value="PhoD-like phosphatase"/>
    <property type="match status" value="1"/>
</dbReference>
<protein>
    <submittedName>
        <fullName evidence="4">Alkaline phosphatase D</fullName>
    </submittedName>
</protein>
<gene>
    <name evidence="3" type="ORF">DSM01_813</name>
    <name evidence="4" type="ORF">SAMN04487999_1519</name>
</gene>
<dbReference type="Proteomes" id="UP000184240">
    <property type="component" value="Unassembled WGS sequence"/>
</dbReference>
<organism evidence="4 5">
    <name type="scientific">Leeuwenhoekiella palythoae</name>
    <dbReference type="NCBI Taxonomy" id="573501"/>
    <lineage>
        <taxon>Bacteria</taxon>
        <taxon>Pseudomonadati</taxon>
        <taxon>Bacteroidota</taxon>
        <taxon>Flavobacteriia</taxon>
        <taxon>Flavobacteriales</taxon>
        <taxon>Flavobacteriaceae</taxon>
        <taxon>Leeuwenhoekiella</taxon>
    </lineage>
</organism>
<dbReference type="Pfam" id="PF09423">
    <property type="entry name" value="PhoD"/>
    <property type="match status" value="1"/>
</dbReference>
<keyword evidence="1" id="KW-0732">Signal</keyword>
<reference evidence="5" key="1">
    <citation type="submission" date="2016-11" db="EMBL/GenBank/DDBJ databases">
        <authorList>
            <person name="Varghese N."/>
            <person name="Submissions S."/>
        </authorList>
    </citation>
    <scope>NUCLEOTIDE SEQUENCE [LARGE SCALE GENOMIC DNA]</scope>
    <source>
        <strain evidence="5">DSM 19859</strain>
    </source>
</reference>
<reference evidence="4" key="2">
    <citation type="submission" date="2016-11" db="EMBL/GenBank/DDBJ databases">
        <authorList>
            <person name="Jaros S."/>
            <person name="Januszkiewicz K."/>
            <person name="Wedrychowicz H."/>
        </authorList>
    </citation>
    <scope>NUCLEOTIDE SEQUENCE [LARGE SCALE GENOMIC DNA]</scope>
    <source>
        <strain evidence="4">DSM 19859</strain>
    </source>
</reference>
<dbReference type="PANTHER" id="PTHR33987:SF1">
    <property type="entry name" value="CALCINEURIN-LIKE METALLO-PHOSPHOESTERASE SUPERFAMILY PROTEIN"/>
    <property type="match status" value="1"/>
</dbReference>
<dbReference type="RefSeq" id="WP_072981930.1">
    <property type="nucleotide sequence ID" value="NZ_FQXT01000003.1"/>
</dbReference>
<dbReference type="OrthoDB" id="9763616at2"/>
<evidence type="ECO:0000313" key="5">
    <source>
        <dbReference type="Proteomes" id="UP000184240"/>
    </source>
</evidence>
<reference evidence="3 6" key="3">
    <citation type="submission" date="2018-07" db="EMBL/GenBank/DDBJ databases">
        <title>Leeuwenhoekiella genomics.</title>
        <authorList>
            <person name="Tahon G."/>
            <person name="Willems A."/>
        </authorList>
    </citation>
    <scope>NUCLEOTIDE SEQUENCE [LARGE SCALE GENOMIC DNA]</scope>
    <source>
        <strain evidence="3 6">LMG 24856</strain>
    </source>
</reference>
<keyword evidence="6" id="KW-1185">Reference proteome</keyword>
<dbReference type="InterPro" id="IPR029052">
    <property type="entry name" value="Metallo-depent_PP-like"/>
</dbReference>
<proteinExistence type="predicted"/>
<evidence type="ECO:0000313" key="3">
    <source>
        <dbReference type="EMBL" id="RXG30064.1"/>
    </source>
</evidence>
<feature type="chain" id="PRO_5013155501" evidence="1">
    <location>
        <begin position="24"/>
        <end position="335"/>
    </location>
</feature>
<evidence type="ECO:0000259" key="2">
    <source>
        <dbReference type="Pfam" id="PF09423"/>
    </source>
</evidence>
<dbReference type="EMBL" id="QOVN01000002">
    <property type="protein sequence ID" value="RXG30064.1"/>
    <property type="molecule type" value="Genomic_DNA"/>
</dbReference>
<sequence length="335" mass="38166">MRLKIKAFFALILCFNLYSALLAQTSTNFKILFGSCNKVDLPNPFWEDMTARNADLFIWGGDVIYADTEDMDKMKAMYAEQLANTAYRNFIEELPVMGTWDDHDYGINDGGAAYAKKQQSQQLFLDFIGTAKDAPARRREGVYAARTFVKAGKTIKIIVLDTRYFRTDLAPSINPEKRYRKIKRGTILGETQWEWFKEELAEPTDFTIIMSSIQLLSAQHGFETWGNLPKEVKRFEKALNKSKAQAVLVLSGDRHISEFSRKKVKGLDYPLIDFTSSGLTHSYTEYDGEPNRYRVGNVVSTRSYGMVNIDLESNRIAMKIIGVGGEILGELQQDY</sequence>
<evidence type="ECO:0000313" key="4">
    <source>
        <dbReference type="EMBL" id="SHH99519.1"/>
    </source>
</evidence>
<dbReference type="EMBL" id="FQXT01000003">
    <property type="protein sequence ID" value="SHH99519.1"/>
    <property type="molecule type" value="Genomic_DNA"/>
</dbReference>
<evidence type="ECO:0000256" key="1">
    <source>
        <dbReference type="SAM" id="SignalP"/>
    </source>
</evidence>
<dbReference type="STRING" id="573501.SAMN04487999_1519"/>
<feature type="domain" description="PhoD-like phosphatase metallophosphatase" evidence="2">
    <location>
        <begin position="44"/>
        <end position="262"/>
    </location>
</feature>
<dbReference type="CDD" id="cd07389">
    <property type="entry name" value="MPP_PhoD"/>
    <property type="match status" value="1"/>
</dbReference>
<dbReference type="AlphaFoldDB" id="A0A1M5XIE0"/>
<dbReference type="PANTHER" id="PTHR33987">
    <property type="entry name" value="CALCINEURIN-LIKE METALLO-PHOSPHOESTERASE SUPERFAMILY PROTEIN"/>
    <property type="match status" value="1"/>
</dbReference>
<feature type="signal peptide" evidence="1">
    <location>
        <begin position="1"/>
        <end position="23"/>
    </location>
</feature>
<dbReference type="Proteomes" id="UP000290037">
    <property type="component" value="Unassembled WGS sequence"/>
</dbReference>
<dbReference type="SUPFAM" id="SSF56300">
    <property type="entry name" value="Metallo-dependent phosphatases"/>
    <property type="match status" value="1"/>
</dbReference>
<dbReference type="InterPro" id="IPR018946">
    <property type="entry name" value="PhoD-like_MPP"/>
</dbReference>